<organism evidence="1 2">
    <name type="scientific">Portunus trituberculatus</name>
    <name type="common">Swimming crab</name>
    <name type="synonym">Neptunus trituberculatus</name>
    <dbReference type="NCBI Taxonomy" id="210409"/>
    <lineage>
        <taxon>Eukaryota</taxon>
        <taxon>Metazoa</taxon>
        <taxon>Ecdysozoa</taxon>
        <taxon>Arthropoda</taxon>
        <taxon>Crustacea</taxon>
        <taxon>Multicrustacea</taxon>
        <taxon>Malacostraca</taxon>
        <taxon>Eumalacostraca</taxon>
        <taxon>Eucarida</taxon>
        <taxon>Decapoda</taxon>
        <taxon>Pleocyemata</taxon>
        <taxon>Brachyura</taxon>
        <taxon>Eubrachyura</taxon>
        <taxon>Portunoidea</taxon>
        <taxon>Portunidae</taxon>
        <taxon>Portuninae</taxon>
        <taxon>Portunus</taxon>
    </lineage>
</organism>
<keyword evidence="2" id="KW-1185">Reference proteome</keyword>
<dbReference type="Proteomes" id="UP000324222">
    <property type="component" value="Unassembled WGS sequence"/>
</dbReference>
<comment type="caution">
    <text evidence="1">The sequence shown here is derived from an EMBL/GenBank/DDBJ whole genome shotgun (WGS) entry which is preliminary data.</text>
</comment>
<protein>
    <submittedName>
        <fullName evidence="1">Uncharacterized protein</fullName>
    </submittedName>
</protein>
<evidence type="ECO:0000313" key="1">
    <source>
        <dbReference type="EMBL" id="MPD04816.1"/>
    </source>
</evidence>
<sequence length="99" mass="11148">MILRNTRLEHLHHLTITSSPAHHHLNITSFLFLVPSASTLTPEMFYDVTLIARRSRAGATHGLANLIYSTSAWNHGTLHPRGRLKDAIKRPGEDDKKCN</sequence>
<proteinExistence type="predicted"/>
<reference evidence="1 2" key="1">
    <citation type="submission" date="2019-05" db="EMBL/GenBank/DDBJ databases">
        <title>Another draft genome of Portunus trituberculatus and its Hox gene families provides insights of decapod evolution.</title>
        <authorList>
            <person name="Jeong J.-H."/>
            <person name="Song I."/>
            <person name="Kim S."/>
            <person name="Choi T."/>
            <person name="Kim D."/>
            <person name="Ryu S."/>
            <person name="Kim W."/>
        </authorList>
    </citation>
    <scope>NUCLEOTIDE SEQUENCE [LARGE SCALE GENOMIC DNA]</scope>
    <source>
        <tissue evidence="1">Muscle</tissue>
    </source>
</reference>
<dbReference type="EMBL" id="VSRR010142960">
    <property type="protein sequence ID" value="MPD04816.1"/>
    <property type="molecule type" value="Genomic_DNA"/>
</dbReference>
<accession>A0A5B7KDA3</accession>
<gene>
    <name evidence="1" type="ORF">E2C01_100526</name>
</gene>
<evidence type="ECO:0000313" key="2">
    <source>
        <dbReference type="Proteomes" id="UP000324222"/>
    </source>
</evidence>
<dbReference type="AlphaFoldDB" id="A0A5B7KDA3"/>
<name>A0A5B7KDA3_PORTR</name>